<evidence type="ECO:0000256" key="7">
    <source>
        <dbReference type="SAM" id="MobiDB-lite"/>
    </source>
</evidence>
<dbReference type="AlphaFoldDB" id="A0A1X7V9F2"/>
<evidence type="ECO:0000256" key="1">
    <source>
        <dbReference type="ARBA" id="ARBA00022468"/>
    </source>
</evidence>
<sequence length="416" mass="44759">MEPTKQEISQVFKRVRASGPNKGCFDCGSKNPTWASVTYGVLICINCSAVHRSLGVHISFVRSTQLDSWTWIQLRAMQVGGNAAALLKNLAEDHGICYCPNGRSSLISKRKPAAKPSFGKGLGAQKVNRSFSEIEKQAEEEQKTLEKQAAVFTEKSPHQDKTEFAVQVDRQKMASLDPMKAKQAERLGMGLSRASTTSSGSSHSAFSSTSTIDQVNPTSSKGSRYSSHSSTSVPVSHSNDLFDEYGLDDPPSSRFDSDYPSRYDRGGSYSSGGFGRKQPTNDPKFSSHSAFGSPSRGSSSKQQEPPDTTGYTGSYSGYKGRSQRSTNVSSDSSSTSAQERFASSKSISSDQYFNRGNGSSVDSGSAEFSRFSSSNAISSDDYFGRTPKQSSDGGSSVSDVVSKVKIHFCTLAIIIS</sequence>
<protein>
    <recommendedName>
        <fullName evidence="8">Arf-GAP domain-containing protein</fullName>
    </recommendedName>
</protein>
<keyword evidence="6" id="KW-0175">Coiled coil</keyword>
<dbReference type="InterPro" id="IPR037278">
    <property type="entry name" value="ARFGAP/RecO"/>
</dbReference>
<feature type="compositionally biased region" description="Low complexity" evidence="7">
    <location>
        <begin position="219"/>
        <end position="238"/>
    </location>
</feature>
<feature type="compositionally biased region" description="Low complexity" evidence="7">
    <location>
        <begin position="308"/>
        <end position="336"/>
    </location>
</feature>
<evidence type="ECO:0000256" key="5">
    <source>
        <dbReference type="PROSITE-ProRule" id="PRU00288"/>
    </source>
</evidence>
<dbReference type="FunCoup" id="A0A1X7V9F2">
    <property type="interactions" value="807"/>
</dbReference>
<feature type="compositionally biased region" description="Low complexity" evidence="7">
    <location>
        <begin position="286"/>
        <end position="300"/>
    </location>
</feature>
<feature type="compositionally biased region" description="Basic and acidic residues" evidence="7">
    <location>
        <begin position="255"/>
        <end position="265"/>
    </location>
</feature>
<organism evidence="9">
    <name type="scientific">Amphimedon queenslandica</name>
    <name type="common">Sponge</name>
    <dbReference type="NCBI Taxonomy" id="400682"/>
    <lineage>
        <taxon>Eukaryota</taxon>
        <taxon>Metazoa</taxon>
        <taxon>Porifera</taxon>
        <taxon>Demospongiae</taxon>
        <taxon>Heteroscleromorpha</taxon>
        <taxon>Haplosclerida</taxon>
        <taxon>Niphatidae</taxon>
        <taxon>Amphimedon</taxon>
    </lineage>
</organism>
<dbReference type="SMART" id="SM00105">
    <property type="entry name" value="ArfGap"/>
    <property type="match status" value="1"/>
</dbReference>
<dbReference type="GO" id="GO:0005096">
    <property type="term" value="F:GTPase activator activity"/>
    <property type="evidence" value="ECO:0007669"/>
    <property type="project" value="UniProtKB-KW"/>
</dbReference>
<reference evidence="9" key="1">
    <citation type="submission" date="2017-05" db="UniProtKB">
        <authorList>
            <consortium name="EnsemblMetazoa"/>
        </authorList>
    </citation>
    <scope>IDENTIFICATION</scope>
</reference>
<evidence type="ECO:0000256" key="4">
    <source>
        <dbReference type="ARBA" id="ARBA00022833"/>
    </source>
</evidence>
<dbReference type="InParanoid" id="A0A1X7V9F2"/>
<dbReference type="GO" id="GO:0000139">
    <property type="term" value="C:Golgi membrane"/>
    <property type="evidence" value="ECO:0007669"/>
    <property type="project" value="GOC"/>
</dbReference>
<proteinExistence type="predicted"/>
<keyword evidence="4" id="KW-0862">Zinc</keyword>
<dbReference type="OrthoDB" id="983479at2759"/>
<dbReference type="STRING" id="400682.A0A1X7V9F2"/>
<dbReference type="Pfam" id="PF01412">
    <property type="entry name" value="ArfGap"/>
    <property type="match status" value="1"/>
</dbReference>
<dbReference type="PANTHER" id="PTHR45686:SF4">
    <property type="entry name" value="ADP-RIBOSYLATION FACTOR GTPASE ACTIVATING PROTEIN 3, ISOFORM H"/>
    <property type="match status" value="1"/>
</dbReference>
<evidence type="ECO:0000256" key="6">
    <source>
        <dbReference type="SAM" id="Coils"/>
    </source>
</evidence>
<dbReference type="PRINTS" id="PR00405">
    <property type="entry name" value="REVINTRACTNG"/>
</dbReference>
<dbReference type="InterPro" id="IPR001164">
    <property type="entry name" value="ArfGAP_dom"/>
</dbReference>
<feature type="region of interest" description="Disordered" evidence="7">
    <location>
        <begin position="188"/>
        <end position="398"/>
    </location>
</feature>
<name>A0A1X7V9F2_AMPQE</name>
<feature type="compositionally biased region" description="Low complexity" evidence="7">
    <location>
        <begin position="192"/>
        <end position="211"/>
    </location>
</feature>
<keyword evidence="3 5" id="KW-0863">Zinc-finger</keyword>
<dbReference type="EnsemblMetazoa" id="Aqu2.1.36626_001">
    <property type="protein sequence ID" value="Aqu2.1.36626_001"/>
    <property type="gene ID" value="Aqu2.1.36626"/>
</dbReference>
<feature type="coiled-coil region" evidence="6">
    <location>
        <begin position="124"/>
        <end position="155"/>
    </location>
</feature>
<dbReference type="PANTHER" id="PTHR45686">
    <property type="entry name" value="ADP-RIBOSYLATION FACTOR GTPASE ACTIVATING PROTEIN 3, ISOFORM H-RELATED"/>
    <property type="match status" value="1"/>
</dbReference>
<feature type="domain" description="Arf-GAP" evidence="8">
    <location>
        <begin position="9"/>
        <end position="85"/>
    </location>
</feature>
<feature type="compositionally biased region" description="Polar residues" evidence="7">
    <location>
        <begin position="337"/>
        <end position="362"/>
    </location>
</feature>
<dbReference type="PROSITE" id="PS50115">
    <property type="entry name" value="ARFGAP"/>
    <property type="match status" value="1"/>
</dbReference>
<keyword evidence="1" id="KW-0343">GTPase activation</keyword>
<accession>A0A1X7V9F2</accession>
<evidence type="ECO:0000259" key="8">
    <source>
        <dbReference type="PROSITE" id="PS50115"/>
    </source>
</evidence>
<dbReference type="GO" id="GO:0008270">
    <property type="term" value="F:zinc ion binding"/>
    <property type="evidence" value="ECO:0007669"/>
    <property type="project" value="UniProtKB-KW"/>
</dbReference>
<dbReference type="InterPro" id="IPR038508">
    <property type="entry name" value="ArfGAP_dom_sf"/>
</dbReference>
<evidence type="ECO:0000313" key="9">
    <source>
        <dbReference type="EnsemblMetazoa" id="Aqu2.1.36626_001"/>
    </source>
</evidence>
<feature type="compositionally biased region" description="Low complexity" evidence="7">
    <location>
        <begin position="363"/>
        <end position="379"/>
    </location>
</feature>
<dbReference type="Gene3D" id="1.10.220.150">
    <property type="entry name" value="Arf GTPase activating protein"/>
    <property type="match status" value="1"/>
</dbReference>
<evidence type="ECO:0000256" key="3">
    <source>
        <dbReference type="ARBA" id="ARBA00022771"/>
    </source>
</evidence>
<dbReference type="GO" id="GO:0048205">
    <property type="term" value="P:COPI coating of Golgi vesicle"/>
    <property type="evidence" value="ECO:0007669"/>
    <property type="project" value="TreeGrafter"/>
</dbReference>
<evidence type="ECO:0000256" key="2">
    <source>
        <dbReference type="ARBA" id="ARBA00022723"/>
    </source>
</evidence>
<keyword evidence="2" id="KW-0479">Metal-binding</keyword>
<dbReference type="SUPFAM" id="SSF57863">
    <property type="entry name" value="ArfGap/RecO-like zinc finger"/>
    <property type="match status" value="1"/>
</dbReference>